<name>A0A1G7BT54_9GAMM</name>
<proteinExistence type="inferred from homology"/>
<evidence type="ECO:0000256" key="2">
    <source>
        <dbReference type="ARBA" id="ARBA00009810"/>
    </source>
</evidence>
<evidence type="ECO:0000256" key="15">
    <source>
        <dbReference type="PROSITE-ProRule" id="PRU10144"/>
    </source>
</evidence>
<keyword evidence="6 14" id="KW-0812">Transmembrane</keyword>
<evidence type="ECO:0000256" key="5">
    <source>
        <dbReference type="ARBA" id="ARBA00022496"/>
    </source>
</evidence>
<evidence type="ECO:0000256" key="6">
    <source>
        <dbReference type="ARBA" id="ARBA00022692"/>
    </source>
</evidence>
<evidence type="ECO:0000256" key="3">
    <source>
        <dbReference type="ARBA" id="ARBA00022448"/>
    </source>
</evidence>
<evidence type="ECO:0000256" key="1">
    <source>
        <dbReference type="ARBA" id="ARBA00004571"/>
    </source>
</evidence>
<dbReference type="OrthoDB" id="8663017at2"/>
<feature type="domain" description="TonB-dependent receptor-like beta-barrel" evidence="19">
    <location>
        <begin position="265"/>
        <end position="706"/>
    </location>
</feature>
<keyword evidence="3 14" id="KW-0813">Transport</keyword>
<dbReference type="GO" id="GO:0015891">
    <property type="term" value="P:siderophore transport"/>
    <property type="evidence" value="ECO:0007669"/>
    <property type="project" value="InterPro"/>
</dbReference>
<evidence type="ECO:0000256" key="18">
    <source>
        <dbReference type="SAM" id="SignalP"/>
    </source>
</evidence>
<evidence type="ECO:0000256" key="13">
    <source>
        <dbReference type="ARBA" id="ARBA00023237"/>
    </source>
</evidence>
<dbReference type="FunFam" id="2.170.130.10:FF:000010">
    <property type="entry name" value="Ferripyoverdine receptor"/>
    <property type="match status" value="1"/>
</dbReference>
<reference evidence="21 24" key="2">
    <citation type="submission" date="2023-11" db="EMBL/GenBank/DDBJ databases">
        <title>MicrobeMod: A computational toolkit for identifying prokaryotic methylation and restriction-modification with nanopore sequencing.</title>
        <authorList>
            <person name="Crits-Christoph A."/>
            <person name="Kang S.C."/>
            <person name="Lee H."/>
            <person name="Ostrov N."/>
        </authorList>
    </citation>
    <scope>NUCLEOTIDE SEQUENCE [LARGE SCALE GENOMIC DNA]</scope>
    <source>
        <strain evidence="21 24">ATCC BAA-571</strain>
    </source>
</reference>
<dbReference type="Proteomes" id="UP000182413">
    <property type="component" value="Unassembled WGS sequence"/>
</dbReference>
<evidence type="ECO:0000313" key="24">
    <source>
        <dbReference type="Proteomes" id="UP001278050"/>
    </source>
</evidence>
<evidence type="ECO:0000313" key="21">
    <source>
        <dbReference type="EMBL" id="MDX5993060.1"/>
    </source>
</evidence>
<keyword evidence="24" id="KW-1185">Reference proteome</keyword>
<dbReference type="PROSITE" id="PS01156">
    <property type="entry name" value="TONB_DEPENDENT_REC_2"/>
    <property type="match status" value="1"/>
</dbReference>
<keyword evidence="13 14" id="KW-0998">Cell outer membrane</keyword>
<dbReference type="InterPro" id="IPR010917">
    <property type="entry name" value="TonB_rcpt_CS"/>
</dbReference>
<dbReference type="InterPro" id="IPR037066">
    <property type="entry name" value="Plug_dom_sf"/>
</dbReference>
<keyword evidence="9" id="KW-0406">Ion transport</keyword>
<dbReference type="GO" id="GO:0015344">
    <property type="term" value="F:siderophore uptake transmembrane transporter activity"/>
    <property type="evidence" value="ECO:0007669"/>
    <property type="project" value="TreeGrafter"/>
</dbReference>
<evidence type="ECO:0000256" key="16">
    <source>
        <dbReference type="RuleBase" id="RU003357"/>
    </source>
</evidence>
<evidence type="ECO:0000256" key="7">
    <source>
        <dbReference type="ARBA" id="ARBA00022729"/>
    </source>
</evidence>
<evidence type="ECO:0000256" key="14">
    <source>
        <dbReference type="PROSITE-ProRule" id="PRU01360"/>
    </source>
</evidence>
<dbReference type="InterPro" id="IPR000531">
    <property type="entry name" value="Beta-barrel_TonB"/>
</dbReference>
<dbReference type="NCBIfam" id="TIGR01783">
    <property type="entry name" value="TonB-siderophor"/>
    <property type="match status" value="1"/>
</dbReference>
<dbReference type="CDD" id="cd01347">
    <property type="entry name" value="ligand_gated_channel"/>
    <property type="match status" value="1"/>
</dbReference>
<keyword evidence="10 16" id="KW-0798">TonB box</keyword>
<dbReference type="EMBL" id="FNAE01000002">
    <property type="protein sequence ID" value="SDE30177.1"/>
    <property type="molecule type" value="Genomic_DNA"/>
</dbReference>
<dbReference type="RefSeq" id="WP_074677430.1">
    <property type="nucleotide sequence ID" value="NZ_CBCSET010000003.1"/>
</dbReference>
<feature type="chain" id="PRO_5010373921" evidence="18">
    <location>
        <begin position="33"/>
        <end position="738"/>
    </location>
</feature>
<dbReference type="PROSITE" id="PS52016">
    <property type="entry name" value="TONB_DEPENDENT_REC_3"/>
    <property type="match status" value="1"/>
</dbReference>
<dbReference type="InterPro" id="IPR036942">
    <property type="entry name" value="Beta-barrel_TonB_sf"/>
</dbReference>
<dbReference type="SUPFAM" id="SSF56935">
    <property type="entry name" value="Porins"/>
    <property type="match status" value="1"/>
</dbReference>
<evidence type="ECO:0000259" key="19">
    <source>
        <dbReference type="Pfam" id="PF00593"/>
    </source>
</evidence>
<organism evidence="22 23">
    <name type="scientific">Ectopseudomonas alcaliphila</name>
    <dbReference type="NCBI Taxonomy" id="101564"/>
    <lineage>
        <taxon>Bacteria</taxon>
        <taxon>Pseudomonadati</taxon>
        <taxon>Pseudomonadota</taxon>
        <taxon>Gammaproteobacteria</taxon>
        <taxon>Pseudomonadales</taxon>
        <taxon>Pseudomonadaceae</taxon>
        <taxon>Ectopseudomonas</taxon>
    </lineage>
</organism>
<evidence type="ECO:0000256" key="12">
    <source>
        <dbReference type="ARBA" id="ARBA00023170"/>
    </source>
</evidence>
<comment type="subcellular location">
    <subcellularLocation>
        <location evidence="1 14">Cell outer membrane</location>
        <topology evidence="1 14">Multi-pass membrane protein</topology>
    </subcellularLocation>
</comment>
<evidence type="ECO:0000256" key="10">
    <source>
        <dbReference type="ARBA" id="ARBA00023077"/>
    </source>
</evidence>
<feature type="region of interest" description="Disordered" evidence="17">
    <location>
        <begin position="36"/>
        <end position="69"/>
    </location>
</feature>
<protein>
    <submittedName>
        <fullName evidence="22">Outer-membrane receptor for ferric coprogen and ferric-rhodotorulic acid</fullName>
    </submittedName>
    <submittedName>
        <fullName evidence="21">TonB-dependent siderophore receptor</fullName>
    </submittedName>
</protein>
<keyword evidence="7 18" id="KW-0732">Signal</keyword>
<dbReference type="Pfam" id="PF00593">
    <property type="entry name" value="TonB_dep_Rec_b-barrel"/>
    <property type="match status" value="1"/>
</dbReference>
<dbReference type="Proteomes" id="UP001278050">
    <property type="component" value="Unassembled WGS sequence"/>
</dbReference>
<dbReference type="Gene3D" id="2.40.170.20">
    <property type="entry name" value="TonB-dependent receptor, beta-barrel domain"/>
    <property type="match status" value="1"/>
</dbReference>
<dbReference type="GO" id="GO:0009279">
    <property type="term" value="C:cell outer membrane"/>
    <property type="evidence" value="ECO:0007669"/>
    <property type="project" value="UniProtKB-SubCell"/>
</dbReference>
<keyword evidence="4 14" id="KW-1134">Transmembrane beta strand</keyword>
<dbReference type="InterPro" id="IPR010105">
    <property type="entry name" value="TonB_sidphr_rcpt"/>
</dbReference>
<dbReference type="InterPro" id="IPR039426">
    <property type="entry name" value="TonB-dep_rcpt-like"/>
</dbReference>
<feature type="domain" description="TonB-dependent receptor plug" evidence="20">
    <location>
        <begin position="86"/>
        <end position="186"/>
    </location>
</feature>
<evidence type="ECO:0000256" key="8">
    <source>
        <dbReference type="ARBA" id="ARBA00023004"/>
    </source>
</evidence>
<dbReference type="InterPro" id="IPR012910">
    <property type="entry name" value="Plug_dom"/>
</dbReference>
<feature type="compositionally biased region" description="Polar residues" evidence="17">
    <location>
        <begin position="43"/>
        <end position="52"/>
    </location>
</feature>
<keyword evidence="8" id="KW-0408">Iron</keyword>
<feature type="short sequence motif" description="TonB C-terminal box" evidence="15">
    <location>
        <begin position="721"/>
        <end position="738"/>
    </location>
</feature>
<accession>A0A1G7BT54</accession>
<feature type="signal peptide" evidence="18">
    <location>
        <begin position="1"/>
        <end position="32"/>
    </location>
</feature>
<sequence length="738" mass="80460">MSKCSIFPLTPLASVMCSALLASAMAPLTAGATSQGDFDDNGASETSLTLPTMNVHGKQLPQAGTEGTGSYTTGSMSTAVGLPLSIRETPQSVSVVTRQQIEDRGLRDTAAVLASAPGISMSRSDSNRVSFSARGFDIDNFQFDGLASPINNFWNFGATDIDSAIYDRVEVVRGSTGLLTGAGNPSAAVNFIRKRPLPEFAIGGSLGIGRWHQRRGDIDISTPLSADGRIAARVVAAYSERDTFIDHQSYDSETLYGVISAELTPSTQLTLSLEHQKNDTDGMGAGVPMFYADGSRTNFGRSTANNTKWSYFGTESNTAFVDLEHQLDNDWKLRAAYSRTEADYAMRYLFRGGYPDRDNAGMSASFLKYDGERTRDDWHLTSSGPFELLGRTHEAAFGWMSIDDDLQMDQYLPVPGTAPIADSRLDWTNGDIAEPVWSNVRANGDRTDIRQTGGYAVTRLSLADPLHLILGARVSTWKIEQNYFGTQRNYRYSDEVTPYAGLVYDLDQTYSLYTSYTSIFKNQTQRAPDGSFLDPVTGDSYEAGIKAGYLDGQLNAALSVYRTKQEGLAEAIPDTFLIADPSQQAYKSGKGAVVDGFDLELSGALSDAWNLSTSYTHFIARNAEGKAINTTHPRTQFKLFTTYRLDGALRDLTLGAGTTWRSGISRANTGSPNGPVDVSAGSYALVDLMAKYQISENIAATANLNNAFDKKYLEQIGFYSQLWYGEPRNLQLTLSARF</sequence>
<dbReference type="EMBL" id="JAWXXP010000001">
    <property type="protein sequence ID" value="MDX5993060.1"/>
    <property type="molecule type" value="Genomic_DNA"/>
</dbReference>
<dbReference type="PANTHER" id="PTHR32552">
    <property type="entry name" value="FERRICHROME IRON RECEPTOR-RELATED"/>
    <property type="match status" value="1"/>
</dbReference>
<evidence type="ECO:0000313" key="22">
    <source>
        <dbReference type="EMBL" id="SDE30177.1"/>
    </source>
</evidence>
<evidence type="ECO:0000256" key="4">
    <source>
        <dbReference type="ARBA" id="ARBA00022452"/>
    </source>
</evidence>
<evidence type="ECO:0000313" key="23">
    <source>
        <dbReference type="Proteomes" id="UP000182413"/>
    </source>
</evidence>
<keyword evidence="12 22" id="KW-0675">Receptor</keyword>
<reference evidence="22 23" key="1">
    <citation type="submission" date="2016-10" db="EMBL/GenBank/DDBJ databases">
        <authorList>
            <person name="de Groot N.N."/>
        </authorList>
    </citation>
    <scope>NUCLEOTIDE SEQUENCE [LARGE SCALE GENOMIC DNA]</scope>
    <source>
        <strain evidence="22 23">JCM 10630</strain>
    </source>
</reference>
<dbReference type="PANTHER" id="PTHR32552:SF74">
    <property type="entry name" value="HYDROXAMATE SIDEROPHORE RECEPTOR FHUE"/>
    <property type="match status" value="1"/>
</dbReference>
<dbReference type="GO" id="GO:0038023">
    <property type="term" value="F:signaling receptor activity"/>
    <property type="evidence" value="ECO:0007669"/>
    <property type="project" value="InterPro"/>
</dbReference>
<evidence type="ECO:0000256" key="9">
    <source>
        <dbReference type="ARBA" id="ARBA00023065"/>
    </source>
</evidence>
<keyword evidence="11 14" id="KW-0472">Membrane</keyword>
<evidence type="ECO:0000256" key="17">
    <source>
        <dbReference type="SAM" id="MobiDB-lite"/>
    </source>
</evidence>
<dbReference type="AlphaFoldDB" id="A0A1G7BT54"/>
<dbReference type="Gene3D" id="2.170.130.10">
    <property type="entry name" value="TonB-dependent receptor, plug domain"/>
    <property type="match status" value="1"/>
</dbReference>
<keyword evidence="5" id="KW-0410">Iron transport</keyword>
<gene>
    <name evidence="22" type="ORF">SAMN05216575_102332</name>
    <name evidence="21" type="ORF">SIM71_13405</name>
</gene>
<evidence type="ECO:0000259" key="20">
    <source>
        <dbReference type="Pfam" id="PF07715"/>
    </source>
</evidence>
<evidence type="ECO:0000256" key="11">
    <source>
        <dbReference type="ARBA" id="ARBA00023136"/>
    </source>
</evidence>
<comment type="similarity">
    <text evidence="2 14 16">Belongs to the TonB-dependent receptor family.</text>
</comment>
<dbReference type="Pfam" id="PF07715">
    <property type="entry name" value="Plug"/>
    <property type="match status" value="1"/>
</dbReference>